<accession>A0A0J6FRT3</accession>
<dbReference type="Proteomes" id="UP000054567">
    <property type="component" value="Unassembled WGS sequence"/>
</dbReference>
<reference evidence="2 3" key="1">
    <citation type="submission" date="2007-06" db="EMBL/GenBank/DDBJ databases">
        <title>The Genome Sequence of Coccidioides posadasii RMSCC_3488.</title>
        <authorList>
            <consortium name="Coccidioides Genome Resources Consortium"/>
            <consortium name="The Broad Institute Genome Sequencing Platform"/>
            <person name="Henn M.R."/>
            <person name="Sykes S."/>
            <person name="Young S."/>
            <person name="Jaffe D."/>
            <person name="Berlin A."/>
            <person name="Alvarez P."/>
            <person name="Butler J."/>
            <person name="Gnerre S."/>
            <person name="Grabherr M."/>
            <person name="Mauceli E."/>
            <person name="Brockman W."/>
            <person name="Kodira C."/>
            <person name="Alvarado L."/>
            <person name="Zeng Q."/>
            <person name="Crawford M."/>
            <person name="Antoine C."/>
            <person name="Devon K."/>
            <person name="Galgiani J."/>
            <person name="Orsborn K."/>
            <person name="Lewis M.L."/>
            <person name="Nusbaum C."/>
            <person name="Galagan J."/>
            <person name="Birren B."/>
        </authorList>
    </citation>
    <scope>NUCLEOTIDE SEQUENCE [LARGE SCALE GENOMIC DNA]</scope>
    <source>
        <strain evidence="2 3">RMSCC 3488</strain>
    </source>
</reference>
<name>A0A0J6FRT3_COCPO</name>
<sequence length="208" mass="24625">MSRGRIRHPQQQLRQNQQLHPSHQPRRLNQQLRQNQQLHPSHQLRRLNQQLHPSHQLRRLNQQLRQNQQLHPSHQLRRLNQQLRQNQQLHPSHQLHRQNQQLRQNQHLHLSHQLRHQSHQCNRKKALNQQQARAVRGNNTLLVHVAEIRTVFLDAVASIPAYAKHLLTRNVLGDADVGIRSPIGQLACCTMKLLLPLLDKQRTHGWMG</sequence>
<evidence type="ECO:0000313" key="3">
    <source>
        <dbReference type="Proteomes" id="UP000054567"/>
    </source>
</evidence>
<evidence type="ECO:0000313" key="2">
    <source>
        <dbReference type="EMBL" id="KMM72120.1"/>
    </source>
</evidence>
<gene>
    <name evidence="2" type="ORF">CPAG_08419</name>
</gene>
<reference evidence="3" key="2">
    <citation type="journal article" date="2009" name="Genome Res.">
        <title>Comparative genomic analyses of the human fungal pathogens Coccidioides and their relatives.</title>
        <authorList>
            <person name="Sharpton T.J."/>
            <person name="Stajich J.E."/>
            <person name="Rounsley S.D."/>
            <person name="Gardner M.J."/>
            <person name="Wortman J.R."/>
            <person name="Jordar V.S."/>
            <person name="Maiti R."/>
            <person name="Kodira C.D."/>
            <person name="Neafsey D.E."/>
            <person name="Zeng Q."/>
            <person name="Hung C.-Y."/>
            <person name="McMahan C."/>
            <person name="Muszewska A."/>
            <person name="Grynberg M."/>
            <person name="Mandel M.A."/>
            <person name="Kellner E.M."/>
            <person name="Barker B.M."/>
            <person name="Galgiani J.N."/>
            <person name="Orbach M.J."/>
            <person name="Kirkland T.N."/>
            <person name="Cole G.T."/>
            <person name="Henn M.R."/>
            <person name="Birren B.W."/>
            <person name="Taylor J.W."/>
        </authorList>
    </citation>
    <scope>NUCLEOTIDE SEQUENCE [LARGE SCALE GENOMIC DNA]</scope>
    <source>
        <strain evidence="3">RMSCC 3488</strain>
    </source>
</reference>
<evidence type="ECO:0000256" key="1">
    <source>
        <dbReference type="SAM" id="MobiDB-lite"/>
    </source>
</evidence>
<feature type="compositionally biased region" description="Low complexity" evidence="1">
    <location>
        <begin position="9"/>
        <end position="25"/>
    </location>
</feature>
<protein>
    <submittedName>
        <fullName evidence="2">Uncharacterized protein</fullName>
    </submittedName>
</protein>
<reference evidence="3" key="3">
    <citation type="journal article" date="2010" name="Genome Res.">
        <title>Population genomic sequencing of Coccidioides fungi reveals recent hybridization and transposon control.</title>
        <authorList>
            <person name="Neafsey D.E."/>
            <person name="Barker B.M."/>
            <person name="Sharpton T.J."/>
            <person name="Stajich J.E."/>
            <person name="Park D.J."/>
            <person name="Whiston E."/>
            <person name="Hung C.-Y."/>
            <person name="McMahan C."/>
            <person name="White J."/>
            <person name="Sykes S."/>
            <person name="Heiman D."/>
            <person name="Young S."/>
            <person name="Zeng Q."/>
            <person name="Abouelleil A."/>
            <person name="Aftuck L."/>
            <person name="Bessette D."/>
            <person name="Brown A."/>
            <person name="FitzGerald M."/>
            <person name="Lui A."/>
            <person name="Macdonald J.P."/>
            <person name="Priest M."/>
            <person name="Orbach M.J."/>
            <person name="Galgiani J.N."/>
            <person name="Kirkland T.N."/>
            <person name="Cole G.T."/>
            <person name="Birren B.W."/>
            <person name="Henn M.R."/>
            <person name="Taylor J.W."/>
            <person name="Rounsley S.D."/>
        </authorList>
    </citation>
    <scope>NUCLEOTIDE SEQUENCE [LARGE SCALE GENOMIC DNA]</scope>
    <source>
        <strain evidence="3">RMSCC 3488</strain>
    </source>
</reference>
<dbReference type="EMBL" id="DS268113">
    <property type="protein sequence ID" value="KMM72120.1"/>
    <property type="molecule type" value="Genomic_DNA"/>
</dbReference>
<organism evidence="2 3">
    <name type="scientific">Coccidioides posadasii RMSCC 3488</name>
    <dbReference type="NCBI Taxonomy" id="454284"/>
    <lineage>
        <taxon>Eukaryota</taxon>
        <taxon>Fungi</taxon>
        <taxon>Dikarya</taxon>
        <taxon>Ascomycota</taxon>
        <taxon>Pezizomycotina</taxon>
        <taxon>Eurotiomycetes</taxon>
        <taxon>Eurotiomycetidae</taxon>
        <taxon>Onygenales</taxon>
        <taxon>Onygenaceae</taxon>
        <taxon>Coccidioides</taxon>
    </lineage>
</organism>
<dbReference type="AlphaFoldDB" id="A0A0J6FRT3"/>
<proteinExistence type="predicted"/>
<feature type="region of interest" description="Disordered" evidence="1">
    <location>
        <begin position="1"/>
        <end position="25"/>
    </location>
</feature>
<dbReference type="VEuPathDB" id="FungiDB:CPAG_08419"/>